<evidence type="ECO:0000313" key="2">
    <source>
        <dbReference type="EMBL" id="GFM33183.1"/>
    </source>
</evidence>
<feature type="domain" description="Erythromycin biosynthesis protein CIII-like C-terminal" evidence="1">
    <location>
        <begin position="298"/>
        <end position="412"/>
    </location>
</feature>
<dbReference type="Pfam" id="PF06722">
    <property type="entry name" value="EryCIII-like_C"/>
    <property type="match status" value="1"/>
</dbReference>
<keyword evidence="2" id="KW-0808">Transferase</keyword>
<proteinExistence type="predicted"/>
<dbReference type="CDD" id="cd03784">
    <property type="entry name" value="GT1_Gtf-like"/>
    <property type="match status" value="1"/>
</dbReference>
<dbReference type="PANTHER" id="PTHR21015">
    <property type="entry name" value="UDP-N-ACETYLGLUCOSAMINE--N-ACETYLMURAMYL-(PENTAPEPTIDE) PYROPHOSPHORYL-UNDECAPRENOL N-ACETYLGLUCOSAMINE TRANSFERASE 1"/>
    <property type="match status" value="1"/>
</dbReference>
<dbReference type="GO" id="GO:0016758">
    <property type="term" value="F:hexosyltransferase activity"/>
    <property type="evidence" value="ECO:0007669"/>
    <property type="project" value="UniProtKB-ARBA"/>
</dbReference>
<gene>
    <name evidence="2" type="ORF">DSM101010T_15480</name>
</gene>
<keyword evidence="3" id="KW-1185">Reference proteome</keyword>
<dbReference type="SUPFAM" id="SSF53756">
    <property type="entry name" value="UDP-Glycosyltransferase/glycogen phosphorylase"/>
    <property type="match status" value="1"/>
</dbReference>
<dbReference type="RefSeq" id="WP_174404862.1">
    <property type="nucleotide sequence ID" value="NZ_BLVO01000013.1"/>
</dbReference>
<evidence type="ECO:0000313" key="3">
    <source>
        <dbReference type="Proteomes" id="UP000503840"/>
    </source>
</evidence>
<organism evidence="2 3">
    <name type="scientific">Desulfovibrio subterraneus</name>
    <dbReference type="NCBI Taxonomy" id="2718620"/>
    <lineage>
        <taxon>Bacteria</taxon>
        <taxon>Pseudomonadati</taxon>
        <taxon>Thermodesulfobacteriota</taxon>
        <taxon>Desulfovibrionia</taxon>
        <taxon>Desulfovibrionales</taxon>
        <taxon>Desulfovibrionaceae</taxon>
        <taxon>Desulfovibrio</taxon>
    </lineage>
</organism>
<name>A0A7J0BHF0_9BACT</name>
<protein>
    <submittedName>
        <fullName evidence="2">PGL/p-HBAD biosynthesis glycosyltransferase</fullName>
    </submittedName>
</protein>
<dbReference type="Gene3D" id="3.40.50.2000">
    <property type="entry name" value="Glycogen Phosphorylase B"/>
    <property type="match status" value="2"/>
</dbReference>
<sequence length="422" mass="46748">MRILCIPYSHTYSHLSRVLEVGKELRQRGHLVEFAGESPKMRILEQEGFAIHPLFEPDPKQLFDNIRDGKLRFVDDTTLDRMIDEDVELFKSVRPDVVLTDGRFSARISTHIARIAHAAIVNVSSTAYRANPYMPLFPSIQASCGHNSPLCAMESKGWSRWLDALNLWLEMTIFNTAVPVFSKRSKQYGLPRTATATNCLAGGNLTLLADTPEYFPTRRLPPDYHYVGPIVWNGNSPAPDWWQEMKAQKDARPLIFVSMGSTAIPALFETVFSMLDTHGMRGVIATGGQTDGLPQDHPDIKVTPFIDGNHVLETSATVICHGGNGTIYQALGKGVPVIGIPTIPDQQFNMRRVESLGVGLTITPKQFEKSTATLHTAVQTILSTPRFADNAHSMQHIIAGYNAPLLCAERIEQLAASFKNGQ</sequence>
<comment type="caution">
    <text evidence="2">The sequence shown here is derived from an EMBL/GenBank/DDBJ whole genome shotgun (WGS) entry which is preliminary data.</text>
</comment>
<evidence type="ECO:0000259" key="1">
    <source>
        <dbReference type="Pfam" id="PF06722"/>
    </source>
</evidence>
<dbReference type="PANTHER" id="PTHR21015:SF22">
    <property type="entry name" value="GLYCOSYLTRANSFERASE"/>
    <property type="match status" value="1"/>
</dbReference>
<dbReference type="GO" id="GO:0008194">
    <property type="term" value="F:UDP-glycosyltransferase activity"/>
    <property type="evidence" value="ECO:0007669"/>
    <property type="project" value="InterPro"/>
</dbReference>
<dbReference type="InterPro" id="IPR002213">
    <property type="entry name" value="UDP_glucos_trans"/>
</dbReference>
<dbReference type="AlphaFoldDB" id="A0A7J0BHF0"/>
<dbReference type="EMBL" id="BLVO01000013">
    <property type="protein sequence ID" value="GFM33183.1"/>
    <property type="molecule type" value="Genomic_DNA"/>
</dbReference>
<accession>A0A7J0BHF0</accession>
<dbReference type="Proteomes" id="UP000503840">
    <property type="component" value="Unassembled WGS sequence"/>
</dbReference>
<reference evidence="2 3" key="1">
    <citation type="submission" date="2020-05" db="EMBL/GenBank/DDBJ databases">
        <title>Draft genome sequence of Desulfovibrio sp. strain HN2T.</title>
        <authorList>
            <person name="Ueno A."/>
            <person name="Tamazawa S."/>
            <person name="Tamamura S."/>
            <person name="Murakami T."/>
            <person name="Kiyama T."/>
            <person name="Inomata H."/>
            <person name="Amano Y."/>
            <person name="Miyakawa K."/>
            <person name="Tamaki H."/>
            <person name="Naganuma T."/>
            <person name="Kaneko K."/>
        </authorList>
    </citation>
    <scope>NUCLEOTIDE SEQUENCE [LARGE SCALE GENOMIC DNA]</scope>
    <source>
        <strain evidence="2 3">HN2</strain>
    </source>
</reference>
<dbReference type="InterPro" id="IPR010610">
    <property type="entry name" value="EryCIII-like_C"/>
</dbReference>